<dbReference type="EMBL" id="QICL01000011">
    <property type="protein sequence ID" value="PXV64096.1"/>
    <property type="molecule type" value="Genomic_DNA"/>
</dbReference>
<evidence type="ECO:0000313" key="1">
    <source>
        <dbReference type="EMBL" id="PXV64096.1"/>
    </source>
</evidence>
<organism evidence="1 2">
    <name type="scientific">Dysgonomonas alginatilytica</name>
    <dbReference type="NCBI Taxonomy" id="1605892"/>
    <lineage>
        <taxon>Bacteria</taxon>
        <taxon>Pseudomonadati</taxon>
        <taxon>Bacteroidota</taxon>
        <taxon>Bacteroidia</taxon>
        <taxon>Bacteroidales</taxon>
        <taxon>Dysgonomonadaceae</taxon>
        <taxon>Dysgonomonas</taxon>
    </lineage>
</organism>
<evidence type="ECO:0000313" key="2">
    <source>
        <dbReference type="Proteomes" id="UP000247973"/>
    </source>
</evidence>
<dbReference type="AlphaFoldDB" id="A0A2V3PR47"/>
<sequence>MKYLKYFLIVGIVLTTLSFTTSTSRISEGIYPGDLMPKLKINNEAGTKLDLEHLKGVKVLVSFWAAYDAESHMKNVLLWNTLQKEKHSLVMVSVSFDKSKAVFEKTLSIDGINDRYQFLDTKGSNSEIYQKYQLEKGFQNYLIDEKGVIMAINLTPKDLNRILEKETM</sequence>
<dbReference type="SUPFAM" id="SSF52833">
    <property type="entry name" value="Thioredoxin-like"/>
    <property type="match status" value="1"/>
</dbReference>
<dbReference type="Proteomes" id="UP000247973">
    <property type="component" value="Unassembled WGS sequence"/>
</dbReference>
<protein>
    <recommendedName>
        <fullName evidence="3">Peroxiredoxin</fullName>
    </recommendedName>
</protein>
<dbReference type="OrthoDB" id="1118748at2"/>
<dbReference type="Gene3D" id="3.40.30.10">
    <property type="entry name" value="Glutaredoxin"/>
    <property type="match status" value="1"/>
</dbReference>
<reference evidence="1 2" key="1">
    <citation type="submission" date="2018-03" db="EMBL/GenBank/DDBJ databases">
        <title>Genomic Encyclopedia of Archaeal and Bacterial Type Strains, Phase II (KMG-II): from individual species to whole genera.</title>
        <authorList>
            <person name="Goeker M."/>
        </authorList>
    </citation>
    <scope>NUCLEOTIDE SEQUENCE [LARGE SCALE GENOMIC DNA]</scope>
    <source>
        <strain evidence="1 2">DSM 100214</strain>
    </source>
</reference>
<gene>
    <name evidence="1" type="ORF">CLV62_11154</name>
</gene>
<dbReference type="InterPro" id="IPR036249">
    <property type="entry name" value="Thioredoxin-like_sf"/>
</dbReference>
<evidence type="ECO:0008006" key="3">
    <source>
        <dbReference type="Google" id="ProtNLM"/>
    </source>
</evidence>
<dbReference type="RefSeq" id="WP_110310656.1">
    <property type="nucleotide sequence ID" value="NZ_QICL01000011.1"/>
</dbReference>
<proteinExistence type="predicted"/>
<name>A0A2V3PR47_9BACT</name>
<comment type="caution">
    <text evidence="1">The sequence shown here is derived from an EMBL/GenBank/DDBJ whole genome shotgun (WGS) entry which is preliminary data.</text>
</comment>
<accession>A0A2V3PR47</accession>
<keyword evidence="2" id="KW-1185">Reference proteome</keyword>